<reference evidence="1" key="2">
    <citation type="submission" date="2025-09" db="UniProtKB">
        <authorList>
            <consortium name="Ensembl"/>
        </authorList>
    </citation>
    <scope>IDENTIFICATION</scope>
</reference>
<keyword evidence="2" id="KW-1185">Reference proteome</keyword>
<dbReference type="Proteomes" id="UP000694427">
    <property type="component" value="Unplaced"/>
</dbReference>
<name>A0A8C1QRV0_CYPCA</name>
<organism evidence="1 2">
    <name type="scientific">Cyprinus carpio</name>
    <name type="common">Common carp</name>
    <dbReference type="NCBI Taxonomy" id="7962"/>
    <lineage>
        <taxon>Eukaryota</taxon>
        <taxon>Metazoa</taxon>
        <taxon>Chordata</taxon>
        <taxon>Craniata</taxon>
        <taxon>Vertebrata</taxon>
        <taxon>Euteleostomi</taxon>
        <taxon>Actinopterygii</taxon>
        <taxon>Neopterygii</taxon>
        <taxon>Teleostei</taxon>
        <taxon>Ostariophysi</taxon>
        <taxon>Cypriniformes</taxon>
        <taxon>Cyprinidae</taxon>
        <taxon>Cyprininae</taxon>
        <taxon>Cyprinus</taxon>
    </lineage>
</organism>
<dbReference type="AlphaFoldDB" id="A0A8C1QRV0"/>
<evidence type="ECO:0000313" key="2">
    <source>
        <dbReference type="Proteomes" id="UP000694427"/>
    </source>
</evidence>
<protein>
    <submittedName>
        <fullName evidence="1">Uncharacterized protein</fullName>
    </submittedName>
</protein>
<evidence type="ECO:0000313" key="1">
    <source>
        <dbReference type="Ensembl" id="ENSCCRP00010060023.1"/>
    </source>
</evidence>
<accession>A0A8C1QRV0</accession>
<reference evidence="1" key="1">
    <citation type="submission" date="2025-08" db="UniProtKB">
        <authorList>
            <consortium name="Ensembl"/>
        </authorList>
    </citation>
    <scope>IDENTIFICATION</scope>
</reference>
<proteinExistence type="predicted"/>
<dbReference type="Ensembl" id="ENSCCRT00010065830.1">
    <property type="protein sequence ID" value="ENSCCRP00010060023.1"/>
    <property type="gene ID" value="ENSCCRG00010025449.1"/>
</dbReference>
<sequence length="97" mass="11397">MNIMRNRSSPMLKRAGSDIIKANKRVLMPFAPLMRRSTRPILASRMTRNKVGDTKYFSMMSDNIRPWERRNMGYYKLFRAITVGTFTLRCTCRTLSI</sequence>